<organism evidence="7 8">
    <name type="scientific">Streptomyces tateyamensis</name>
    <dbReference type="NCBI Taxonomy" id="565073"/>
    <lineage>
        <taxon>Bacteria</taxon>
        <taxon>Bacillati</taxon>
        <taxon>Actinomycetota</taxon>
        <taxon>Actinomycetes</taxon>
        <taxon>Kitasatosporales</taxon>
        <taxon>Streptomycetaceae</taxon>
        <taxon>Streptomyces</taxon>
    </lineage>
</organism>
<dbReference type="InterPro" id="IPR010432">
    <property type="entry name" value="RDD"/>
</dbReference>
<dbReference type="PANTHER" id="PTHR36115">
    <property type="entry name" value="PROLINE-RICH ANTIGEN HOMOLOG-RELATED"/>
    <property type="match status" value="1"/>
</dbReference>
<keyword evidence="4" id="KW-1133">Transmembrane helix</keyword>
<dbReference type="GO" id="GO:0005886">
    <property type="term" value="C:plasma membrane"/>
    <property type="evidence" value="ECO:0007669"/>
    <property type="project" value="UniProtKB-SubCell"/>
</dbReference>
<dbReference type="PANTHER" id="PTHR36115:SF6">
    <property type="entry name" value="PROLINE-RICH ANTIGEN HOMOLOG"/>
    <property type="match status" value="1"/>
</dbReference>
<keyword evidence="2" id="KW-1003">Cell membrane</keyword>
<keyword evidence="8" id="KW-1185">Reference proteome</keyword>
<evidence type="ECO:0000256" key="5">
    <source>
        <dbReference type="ARBA" id="ARBA00023136"/>
    </source>
</evidence>
<comment type="subcellular location">
    <subcellularLocation>
        <location evidence="1">Cell membrane</location>
        <topology evidence="1">Multi-pass membrane protein</topology>
    </subcellularLocation>
</comment>
<name>A0A2V4NEY3_9ACTN</name>
<evidence type="ECO:0000313" key="7">
    <source>
        <dbReference type="EMBL" id="PYC78870.1"/>
    </source>
</evidence>
<evidence type="ECO:0000256" key="2">
    <source>
        <dbReference type="ARBA" id="ARBA00022475"/>
    </source>
</evidence>
<protein>
    <recommendedName>
        <fullName evidence="6">RDD domain-containing protein</fullName>
    </recommendedName>
</protein>
<evidence type="ECO:0000256" key="3">
    <source>
        <dbReference type="ARBA" id="ARBA00022692"/>
    </source>
</evidence>
<evidence type="ECO:0000259" key="6">
    <source>
        <dbReference type="Pfam" id="PF06271"/>
    </source>
</evidence>
<evidence type="ECO:0000256" key="4">
    <source>
        <dbReference type="ARBA" id="ARBA00022989"/>
    </source>
</evidence>
<keyword evidence="5" id="KW-0472">Membrane</keyword>
<gene>
    <name evidence="7" type="ORF">C7C46_15255</name>
</gene>
<evidence type="ECO:0000256" key="1">
    <source>
        <dbReference type="ARBA" id="ARBA00004651"/>
    </source>
</evidence>
<dbReference type="Proteomes" id="UP000248039">
    <property type="component" value="Unassembled WGS sequence"/>
</dbReference>
<dbReference type="Pfam" id="PF06271">
    <property type="entry name" value="RDD"/>
    <property type="match status" value="1"/>
</dbReference>
<comment type="caution">
    <text evidence="7">The sequence shown here is derived from an EMBL/GenBank/DDBJ whole genome shotgun (WGS) entry which is preliminary data.</text>
</comment>
<dbReference type="InterPro" id="IPR051791">
    <property type="entry name" value="Pra-immunoreactive"/>
</dbReference>
<sequence>MTGGDGGSAGWPGWGCGADPGRQAGWGRGDGACGGRFAVGYAYWSVRVVSYLIDFLACAAPNIIAGVVAPGSPRLQLGLAVLSLALLGYNRWYLAGRTGQSWGRRLMGIHLFLLDTTTPVGPLRAFLRDLAHALDSLPFFLGWFWPIWDRRRQTFADKAARTAVLAG</sequence>
<dbReference type="AlphaFoldDB" id="A0A2V4NEY3"/>
<dbReference type="OrthoDB" id="9793824at2"/>
<keyword evidence="3" id="KW-0812">Transmembrane</keyword>
<dbReference type="EMBL" id="PYBW01000047">
    <property type="protein sequence ID" value="PYC78870.1"/>
    <property type="molecule type" value="Genomic_DNA"/>
</dbReference>
<reference evidence="7 8" key="1">
    <citation type="submission" date="2018-03" db="EMBL/GenBank/DDBJ databases">
        <title>Bioinformatic expansion and discovery of thiopeptide antibiotics.</title>
        <authorList>
            <person name="Schwalen C.J."/>
            <person name="Hudson G.A."/>
            <person name="Mitchell D.A."/>
        </authorList>
    </citation>
    <scope>NUCLEOTIDE SEQUENCE [LARGE SCALE GENOMIC DNA]</scope>
    <source>
        <strain evidence="7 8">ATCC 21389</strain>
    </source>
</reference>
<evidence type="ECO:0000313" key="8">
    <source>
        <dbReference type="Proteomes" id="UP000248039"/>
    </source>
</evidence>
<feature type="domain" description="RDD" evidence="6">
    <location>
        <begin position="41"/>
        <end position="160"/>
    </location>
</feature>
<proteinExistence type="predicted"/>
<accession>A0A2V4NEY3</accession>